<dbReference type="GO" id="GO:0008270">
    <property type="term" value="F:zinc ion binding"/>
    <property type="evidence" value="ECO:0007669"/>
    <property type="project" value="TreeGrafter"/>
</dbReference>
<sequence>ASTSMPIQAMCPYCGNYIVTVTSRVPGLLTWLLCASLFFCGCFLGCCFLPFCIKTLMDVKHSCPVCGHELFHHRRLPQ</sequence>
<evidence type="ECO:0000313" key="11">
    <source>
        <dbReference type="Proteomes" id="UP000694398"/>
    </source>
</evidence>
<dbReference type="GO" id="GO:0098574">
    <property type="term" value="C:cytoplasmic side of lysosomal membrane"/>
    <property type="evidence" value="ECO:0007669"/>
    <property type="project" value="TreeGrafter"/>
</dbReference>
<gene>
    <name evidence="10" type="primary">LITAFD</name>
</gene>
<keyword evidence="7 8" id="KW-0472">Membrane</keyword>
<evidence type="ECO:0000256" key="3">
    <source>
        <dbReference type="ARBA" id="ARBA00004630"/>
    </source>
</evidence>
<dbReference type="AlphaFoldDB" id="A0A8C2VL15"/>
<comment type="subcellular location">
    <subcellularLocation>
        <location evidence="1">Endosome membrane</location>
        <topology evidence="1">Peripheral membrane protein</topology>
        <orientation evidence="1">Cytoplasmic side</orientation>
    </subcellularLocation>
    <subcellularLocation>
        <location evidence="2">Late endosome membrane</location>
    </subcellularLocation>
    <subcellularLocation>
        <location evidence="3">Lysosome membrane</location>
        <topology evidence="3">Peripheral membrane protein</topology>
        <orientation evidence="3">Cytoplasmic side</orientation>
    </subcellularLocation>
</comment>
<reference evidence="10" key="2">
    <citation type="submission" date="2025-09" db="UniProtKB">
        <authorList>
            <consortium name="Ensembl"/>
        </authorList>
    </citation>
    <scope>IDENTIFICATION</scope>
</reference>
<evidence type="ECO:0000313" key="10">
    <source>
        <dbReference type="Ensembl" id="ENSCLAP00000015522.1"/>
    </source>
</evidence>
<dbReference type="Proteomes" id="UP000694398">
    <property type="component" value="Unassembled WGS sequence"/>
</dbReference>
<dbReference type="InterPro" id="IPR006629">
    <property type="entry name" value="LITAF"/>
</dbReference>
<evidence type="ECO:0000256" key="1">
    <source>
        <dbReference type="ARBA" id="ARBA00004125"/>
    </source>
</evidence>
<dbReference type="Ensembl" id="ENSCLAT00000015684.1">
    <property type="protein sequence ID" value="ENSCLAP00000015522.1"/>
    <property type="gene ID" value="ENSCLAG00000010672.1"/>
</dbReference>
<proteinExistence type="inferred from homology"/>
<protein>
    <submittedName>
        <fullName evidence="10">LITAF domain containing</fullName>
    </submittedName>
</protein>
<dbReference type="GO" id="GO:0098560">
    <property type="term" value="C:cytoplasmic side of late endosome membrane"/>
    <property type="evidence" value="ECO:0007669"/>
    <property type="project" value="TreeGrafter"/>
</dbReference>
<dbReference type="OMA" id="YCGNYIV"/>
<feature type="domain" description="LITAF" evidence="9">
    <location>
        <begin position="1"/>
        <end position="75"/>
    </location>
</feature>
<dbReference type="Pfam" id="PF10601">
    <property type="entry name" value="zf-LITAF-like"/>
    <property type="match status" value="1"/>
</dbReference>
<dbReference type="SMART" id="SM00714">
    <property type="entry name" value="LITAF"/>
    <property type="match status" value="1"/>
</dbReference>
<evidence type="ECO:0000259" key="9">
    <source>
        <dbReference type="PROSITE" id="PS51837"/>
    </source>
</evidence>
<evidence type="ECO:0000256" key="5">
    <source>
        <dbReference type="ARBA" id="ARBA00022723"/>
    </source>
</evidence>
<dbReference type="GO" id="GO:0005634">
    <property type="term" value="C:nucleus"/>
    <property type="evidence" value="ECO:0007669"/>
    <property type="project" value="TreeGrafter"/>
</dbReference>
<organism evidence="10 11">
    <name type="scientific">Chinchilla lanigera</name>
    <name type="common">Long-tailed chinchilla</name>
    <name type="synonym">Chinchilla villidera</name>
    <dbReference type="NCBI Taxonomy" id="34839"/>
    <lineage>
        <taxon>Eukaryota</taxon>
        <taxon>Metazoa</taxon>
        <taxon>Chordata</taxon>
        <taxon>Craniata</taxon>
        <taxon>Vertebrata</taxon>
        <taxon>Euteleostomi</taxon>
        <taxon>Mammalia</taxon>
        <taxon>Eutheria</taxon>
        <taxon>Euarchontoglires</taxon>
        <taxon>Glires</taxon>
        <taxon>Rodentia</taxon>
        <taxon>Hystricomorpha</taxon>
        <taxon>Chinchillidae</taxon>
        <taxon>Chinchilla</taxon>
    </lineage>
</organism>
<evidence type="ECO:0000256" key="2">
    <source>
        <dbReference type="ARBA" id="ARBA00004414"/>
    </source>
</evidence>
<reference evidence="10" key="1">
    <citation type="submission" date="2025-08" db="UniProtKB">
        <authorList>
            <consortium name="Ensembl"/>
        </authorList>
    </citation>
    <scope>IDENTIFICATION</scope>
</reference>
<feature type="transmembrane region" description="Helical" evidence="8">
    <location>
        <begin position="28"/>
        <end position="52"/>
    </location>
</feature>
<accession>A0A8C2VL15</accession>
<dbReference type="PANTHER" id="PTHR23292">
    <property type="entry name" value="LIPOPOLYSACCHARIDE-INDUCED TUMOR NECROSIS FACTOR-ALPHA FACTOR"/>
    <property type="match status" value="1"/>
</dbReference>
<dbReference type="PANTHER" id="PTHR23292:SF27">
    <property type="entry name" value="LITAF DOMAIN-CONTAINING PROTEIN"/>
    <property type="match status" value="1"/>
</dbReference>
<evidence type="ECO:0000256" key="7">
    <source>
        <dbReference type="ARBA" id="ARBA00023136"/>
    </source>
</evidence>
<comment type="similarity">
    <text evidence="4">Belongs to the CDIP1/LITAF family.</text>
</comment>
<keyword evidence="6" id="KW-0862">Zinc</keyword>
<dbReference type="InterPro" id="IPR037519">
    <property type="entry name" value="LITAF_fam"/>
</dbReference>
<keyword evidence="8" id="KW-1133">Transmembrane helix</keyword>
<evidence type="ECO:0000256" key="6">
    <source>
        <dbReference type="ARBA" id="ARBA00022833"/>
    </source>
</evidence>
<name>A0A8C2VL15_CHILA</name>
<keyword evidence="5" id="KW-0479">Metal-binding</keyword>
<dbReference type="PROSITE" id="PS51837">
    <property type="entry name" value="LITAF"/>
    <property type="match status" value="1"/>
</dbReference>
<keyword evidence="8" id="KW-0812">Transmembrane</keyword>
<keyword evidence="11" id="KW-1185">Reference proteome</keyword>
<dbReference type="GeneTree" id="ENSGT00940000163474"/>
<evidence type="ECO:0000256" key="8">
    <source>
        <dbReference type="SAM" id="Phobius"/>
    </source>
</evidence>
<dbReference type="GO" id="GO:0001817">
    <property type="term" value="P:regulation of cytokine production"/>
    <property type="evidence" value="ECO:0007669"/>
    <property type="project" value="TreeGrafter"/>
</dbReference>
<evidence type="ECO:0000256" key="4">
    <source>
        <dbReference type="ARBA" id="ARBA00005975"/>
    </source>
</evidence>